<dbReference type="SUPFAM" id="SSF81301">
    <property type="entry name" value="Nucleotidyltransferase"/>
    <property type="match status" value="1"/>
</dbReference>
<evidence type="ECO:0000313" key="3">
    <source>
        <dbReference type="Proteomes" id="UP000008457"/>
    </source>
</evidence>
<dbReference type="Pfam" id="PF18765">
    <property type="entry name" value="Polbeta"/>
    <property type="match status" value="1"/>
</dbReference>
<proteinExistence type="predicted"/>
<dbReference type="PANTHER" id="PTHR33933:SF1">
    <property type="entry name" value="PROTEIN ADENYLYLTRANSFERASE MNTA-RELATED"/>
    <property type="match status" value="1"/>
</dbReference>
<dbReference type="KEGG" id="mas:Mahau_2427"/>
<gene>
    <name evidence="2" type="ordered locus">Mahau_2427</name>
</gene>
<evidence type="ECO:0000313" key="2">
    <source>
        <dbReference type="EMBL" id="AEE97589.1"/>
    </source>
</evidence>
<dbReference type="OrthoDB" id="9813766at2"/>
<accession>F3ZWW7</accession>
<name>F3ZWW7_MAHA5</name>
<dbReference type="Gene3D" id="3.30.460.10">
    <property type="entry name" value="Beta Polymerase, domain 2"/>
    <property type="match status" value="1"/>
</dbReference>
<feature type="domain" description="Polymerase beta nucleotidyltransferase" evidence="1">
    <location>
        <begin position="29"/>
        <end position="123"/>
    </location>
</feature>
<dbReference type="eggNOG" id="COG1708">
    <property type="taxonomic scope" value="Bacteria"/>
</dbReference>
<keyword evidence="3" id="KW-1185">Reference proteome</keyword>
<dbReference type="CDD" id="cd05403">
    <property type="entry name" value="NT_KNTase_like"/>
    <property type="match status" value="1"/>
</dbReference>
<evidence type="ECO:0000259" key="1">
    <source>
        <dbReference type="Pfam" id="PF18765"/>
    </source>
</evidence>
<reference evidence="2 3" key="2">
    <citation type="journal article" date="2011" name="Stand. Genomic Sci.">
        <title>Complete genome sequence of Mahella australiensis type strain (50-1 BON).</title>
        <authorList>
            <person name="Sikorski J."/>
            <person name="Teshima H."/>
            <person name="Nolan M."/>
            <person name="Lucas S."/>
            <person name="Hammon N."/>
            <person name="Deshpande S."/>
            <person name="Cheng J.F."/>
            <person name="Pitluck S."/>
            <person name="Liolios K."/>
            <person name="Pagani I."/>
            <person name="Ivanova N."/>
            <person name="Huntemann M."/>
            <person name="Mavromatis K."/>
            <person name="Ovchinikova G."/>
            <person name="Pati A."/>
            <person name="Tapia R."/>
            <person name="Han C."/>
            <person name="Goodwin L."/>
            <person name="Chen A."/>
            <person name="Palaniappan K."/>
            <person name="Land M."/>
            <person name="Hauser L."/>
            <person name="Ngatchou-Djao O.D."/>
            <person name="Rohde M."/>
            <person name="Pukall R."/>
            <person name="Spring S."/>
            <person name="Abt B."/>
            <person name="Goker M."/>
            <person name="Detter J.C."/>
            <person name="Woyke T."/>
            <person name="Bristow J."/>
            <person name="Markowitz V."/>
            <person name="Hugenholtz P."/>
            <person name="Eisen J.A."/>
            <person name="Kyrpides N.C."/>
            <person name="Klenk H.P."/>
            <person name="Lapidus A."/>
        </authorList>
    </citation>
    <scope>NUCLEOTIDE SEQUENCE [LARGE SCALE GENOMIC DNA]</scope>
    <source>
        <strain evidence="3">DSM 15567 / CIP 107919 / 50-1 BON</strain>
    </source>
</reference>
<dbReference type="HOGENOM" id="CLU_130257_3_1_9"/>
<dbReference type="InterPro" id="IPR052548">
    <property type="entry name" value="Type_VII_TA_antitoxin"/>
</dbReference>
<protein>
    <submittedName>
        <fullName evidence="2">DNA polymerase beta domain protein region</fullName>
    </submittedName>
</protein>
<dbReference type="Proteomes" id="UP000008457">
    <property type="component" value="Chromosome"/>
</dbReference>
<dbReference type="RefSeq" id="WP_013782015.1">
    <property type="nucleotide sequence ID" value="NC_015520.1"/>
</dbReference>
<dbReference type="EMBL" id="CP002360">
    <property type="protein sequence ID" value="AEE97589.1"/>
    <property type="molecule type" value="Genomic_DNA"/>
</dbReference>
<dbReference type="PANTHER" id="PTHR33933">
    <property type="entry name" value="NUCLEOTIDYLTRANSFERASE"/>
    <property type="match status" value="1"/>
</dbReference>
<sequence length="125" mass="14230">MLHGTEQVIKKTSLSPELINDIIYNIKAVLGEKLESIVLYGSYARASQESDSDIDIIALVDGDDSYIKSVDDLITDITVDLSLKYNIVVSIFLQNLDQYRQFLDVLPFSMNIEKEGIELYERENH</sequence>
<dbReference type="STRING" id="697281.Mahau_2427"/>
<dbReference type="AlphaFoldDB" id="F3ZWW7"/>
<dbReference type="InterPro" id="IPR043519">
    <property type="entry name" value="NT_sf"/>
</dbReference>
<reference evidence="3" key="1">
    <citation type="submission" date="2010-11" db="EMBL/GenBank/DDBJ databases">
        <title>The complete genome of Mahella australiensis DSM 15567.</title>
        <authorList>
            <consortium name="US DOE Joint Genome Institute (JGI-PGF)"/>
            <person name="Lucas S."/>
            <person name="Copeland A."/>
            <person name="Lapidus A."/>
            <person name="Bruce D."/>
            <person name="Goodwin L."/>
            <person name="Pitluck S."/>
            <person name="Kyrpides N."/>
            <person name="Mavromatis K."/>
            <person name="Pagani I."/>
            <person name="Ivanova N."/>
            <person name="Teshima H."/>
            <person name="Brettin T."/>
            <person name="Detter J.C."/>
            <person name="Han C."/>
            <person name="Tapia R."/>
            <person name="Land M."/>
            <person name="Hauser L."/>
            <person name="Markowitz V."/>
            <person name="Cheng J.-F."/>
            <person name="Hugenholtz P."/>
            <person name="Woyke T."/>
            <person name="Wu D."/>
            <person name="Spring S."/>
            <person name="Pukall R."/>
            <person name="Steenblock K."/>
            <person name="Schneider S."/>
            <person name="Klenk H.-P."/>
            <person name="Eisen J.A."/>
        </authorList>
    </citation>
    <scope>NUCLEOTIDE SEQUENCE [LARGE SCALE GENOMIC DNA]</scope>
    <source>
        <strain evidence="3">DSM 15567 / CIP 107919 / 50-1 BON</strain>
    </source>
</reference>
<organism evidence="2 3">
    <name type="scientific">Mahella australiensis (strain DSM 15567 / CIP 107919 / 50-1 BON)</name>
    <dbReference type="NCBI Taxonomy" id="697281"/>
    <lineage>
        <taxon>Bacteria</taxon>
        <taxon>Bacillati</taxon>
        <taxon>Bacillota</taxon>
        <taxon>Clostridia</taxon>
        <taxon>Thermoanaerobacterales</taxon>
        <taxon>Thermoanaerobacterales Family IV. Incertae Sedis</taxon>
        <taxon>Mahella</taxon>
    </lineage>
</organism>
<dbReference type="InterPro" id="IPR041633">
    <property type="entry name" value="Polbeta"/>
</dbReference>